<dbReference type="SUPFAM" id="SSF63491">
    <property type="entry name" value="BAG domain"/>
    <property type="match status" value="1"/>
</dbReference>
<reference evidence="4 5" key="1">
    <citation type="journal article" date="2005" name="Science">
        <title>The genome of the kinetoplastid parasite, Leishmania major.</title>
        <authorList>
            <person name="Ivens A.C."/>
            <person name="Peacock C.S."/>
            <person name="Worthey E.A."/>
            <person name="Murphy L."/>
            <person name="Aggarwal G."/>
            <person name="Berriman M."/>
            <person name="Sisk E."/>
            <person name="Rajandream M.A."/>
            <person name="Adlem E."/>
            <person name="Aert R."/>
            <person name="Anupama A."/>
            <person name="Apostolou Z."/>
            <person name="Attipoe P."/>
            <person name="Bason N."/>
            <person name="Bauser C."/>
            <person name="Beck A."/>
            <person name="Beverley S.M."/>
            <person name="Bianchettin G."/>
            <person name="Borzym K."/>
            <person name="Bothe G."/>
            <person name="Bruschi C.V."/>
            <person name="Collins M."/>
            <person name="Cadag E."/>
            <person name="Ciarloni L."/>
            <person name="Clayton C."/>
            <person name="Coulson R.M."/>
            <person name="Cronin A."/>
            <person name="Cruz A.K."/>
            <person name="Davies R.M."/>
            <person name="De Gaudenzi J."/>
            <person name="Dobson D.E."/>
            <person name="Duesterhoeft A."/>
            <person name="Fazelina G."/>
            <person name="Fosker N."/>
            <person name="Frasch A.C."/>
            <person name="Fraser A."/>
            <person name="Fuchs M."/>
            <person name="Gabel C."/>
            <person name="Goble A."/>
            <person name="Goffeau A."/>
            <person name="Harris D."/>
            <person name="Hertz-Fowler C."/>
            <person name="Hilbert H."/>
            <person name="Horn D."/>
            <person name="Huang Y."/>
            <person name="Klages S."/>
            <person name="Knights A."/>
            <person name="Kube M."/>
            <person name="Larke N."/>
            <person name="Litvin L."/>
            <person name="Lord A."/>
            <person name="Louie T."/>
            <person name="Marra M."/>
            <person name="Masuy D."/>
            <person name="Matthews K."/>
            <person name="Michaeli S."/>
            <person name="Mottram J.C."/>
            <person name="Muller-Auer S."/>
            <person name="Munden H."/>
            <person name="Nelson S."/>
            <person name="Norbertczak H."/>
            <person name="Oliver K."/>
            <person name="O'neil S."/>
            <person name="Pentony M."/>
            <person name="Pohl T.M."/>
            <person name="Price C."/>
            <person name="Purnelle B."/>
            <person name="Quail M.A."/>
            <person name="Rabbinowitsch E."/>
            <person name="Reinhardt R."/>
            <person name="Rieger M."/>
            <person name="Rinta J."/>
            <person name="Robben J."/>
            <person name="Robertson L."/>
            <person name="Ruiz J.C."/>
            <person name="Rutter S."/>
            <person name="Saunders D."/>
            <person name="Schafer M."/>
            <person name="Schein J."/>
            <person name="Schwartz D.C."/>
            <person name="Seeger K."/>
            <person name="Seyler A."/>
            <person name="Sharp S."/>
            <person name="Shin H."/>
            <person name="Sivam D."/>
            <person name="Squares R."/>
            <person name="Squares S."/>
            <person name="Tosato V."/>
            <person name="Vogt C."/>
            <person name="Volckaert G."/>
            <person name="Wambutt R."/>
            <person name="Warren T."/>
            <person name="Wedler H."/>
            <person name="Woodward J."/>
            <person name="Zhou S."/>
            <person name="Zimmermann W."/>
            <person name="Smith D.F."/>
            <person name="Blackwell J.M."/>
            <person name="Stuart K.D."/>
            <person name="Barrell B."/>
            <person name="Myler P.J."/>
        </authorList>
    </citation>
    <scope>NUCLEOTIDE SEQUENCE [LARGE SCALE GENOMIC DNA]</scope>
    <source>
        <strain evidence="5">MHOM/IL/81/Friedlin</strain>
    </source>
</reference>
<evidence type="ECO:0000259" key="3">
    <source>
        <dbReference type="Pfam" id="PF02179"/>
    </source>
</evidence>
<evidence type="ECO:0000256" key="2">
    <source>
        <dbReference type="SAM" id="SignalP"/>
    </source>
</evidence>
<dbReference type="Pfam" id="PF02179">
    <property type="entry name" value="BAG"/>
    <property type="match status" value="1"/>
</dbReference>
<sequence>MLLLRVSTSLCVALRLLLLSPSHAASERSLVRFVSVTGVVVAIFFSHHWFVRVSCSSFVFSLLVCYVRKLGVRVHVVLPLSRRRRPASVSSQHSTMTYYGYQPEQTKAQIRSTRGETIDLALPVTCLVGELRSFLIEEYGYDPNTRLLYNGLVADDNSYVCDYPFGSLMIATPADIHSQRQSLPPRQPAVAHVPPHQPQQEPTPEFSRPTAHLSPTVSTSADAVLKNKPAETMPTYSSAAARKMSPAEAPPETAKAKRNTTGLKHRPKNSARQLRSISTESTGSQSRLMKGDGASDTASSVPAPSPPAPPPPLSAANNGASLALGSGRALPGTGQRNSPWPQGSQNATAAPSSAAPSQATDLPPSPRSEEPSVAAAVPSGEGGNEDDNQRRRVQLTVECHIPSLNQVVPVNVNGDSSVSDLILAAAAAVPGLKPDAQVVHRGKVLMASPQAKLFDHGIRSDARVFIAEGEYNNAEKIALLEIEEDIAVIERAMESPLTDLQRKGYYEELMRILFRTDGLQSLEGEWRQRRKDAVKHITSLQDALGVDVKES</sequence>
<feature type="signal peptide" evidence="2">
    <location>
        <begin position="1"/>
        <end position="24"/>
    </location>
</feature>
<feature type="compositionally biased region" description="Low complexity" evidence="1">
    <location>
        <begin position="344"/>
        <end position="360"/>
    </location>
</feature>
<dbReference type="AlphaFoldDB" id="Q4QBY1"/>
<accession>Q4QBY1</accession>
<dbReference type="OMA" id="QLTVECH"/>
<dbReference type="InterPro" id="IPR003103">
    <property type="entry name" value="BAG_domain"/>
</dbReference>
<feature type="compositionally biased region" description="Polar residues" evidence="1">
    <location>
        <begin position="334"/>
        <end position="343"/>
    </location>
</feature>
<dbReference type="VEuPathDB" id="TriTrypDB:LMJLV39_220006500"/>
<dbReference type="RefSeq" id="XP_001683167.1">
    <property type="nucleotide sequence ID" value="XM_001683115.1"/>
</dbReference>
<organism evidence="4 5">
    <name type="scientific">Leishmania major</name>
    <dbReference type="NCBI Taxonomy" id="5664"/>
    <lineage>
        <taxon>Eukaryota</taxon>
        <taxon>Discoba</taxon>
        <taxon>Euglenozoa</taxon>
        <taxon>Kinetoplastea</taxon>
        <taxon>Metakinetoplastina</taxon>
        <taxon>Trypanosomatida</taxon>
        <taxon>Trypanosomatidae</taxon>
        <taxon>Leishmaniinae</taxon>
        <taxon>Leishmania</taxon>
    </lineage>
</organism>
<feature type="chain" id="PRO_5004242248" description="BAG domain-containing protein" evidence="2">
    <location>
        <begin position="25"/>
        <end position="551"/>
    </location>
</feature>
<dbReference type="GeneID" id="5651775"/>
<evidence type="ECO:0000313" key="5">
    <source>
        <dbReference type="Proteomes" id="UP000000542"/>
    </source>
</evidence>
<dbReference type="VEuPathDB" id="TriTrypDB:LMJFC_220007300"/>
<dbReference type="KEGG" id="lma:LMJF_22_0140"/>
<evidence type="ECO:0000256" key="1">
    <source>
        <dbReference type="SAM" id="MobiDB-lite"/>
    </source>
</evidence>
<dbReference type="Gene3D" id="1.20.58.120">
    <property type="entry name" value="BAG domain"/>
    <property type="match status" value="1"/>
</dbReference>
<gene>
    <name evidence="4" type="ORF">LMJF_22_0140</name>
</gene>
<dbReference type="eggNOG" id="ENOG502S2ZE">
    <property type="taxonomic scope" value="Eukaryota"/>
</dbReference>
<dbReference type="EMBL" id="FR796418">
    <property type="protein sequence ID" value="CAJ03827.1"/>
    <property type="molecule type" value="Genomic_DNA"/>
</dbReference>
<dbReference type="VEuPathDB" id="TriTrypDB:LMJSD75_220006600"/>
<feature type="region of interest" description="Disordered" evidence="1">
    <location>
        <begin position="177"/>
        <end position="388"/>
    </location>
</feature>
<dbReference type="Proteomes" id="UP000000542">
    <property type="component" value="Chromosome 22"/>
</dbReference>
<proteinExistence type="predicted"/>
<dbReference type="InParanoid" id="Q4QBY1"/>
<dbReference type="VEuPathDB" id="TriTrypDB:LmjF.22.0140"/>
<name>Q4QBY1_LEIMA</name>
<protein>
    <recommendedName>
        <fullName evidence="3">BAG domain-containing protein</fullName>
    </recommendedName>
</protein>
<dbReference type="HOGENOM" id="CLU_494748_0_0_1"/>
<keyword evidence="5" id="KW-1185">Reference proteome</keyword>
<reference evidence="4 5" key="2">
    <citation type="journal article" date="2011" name="Genome Res.">
        <title>Chromosome and gene copy number variation allow major structural change between species and strains of Leishmania.</title>
        <authorList>
            <person name="Rogers M.B."/>
            <person name="Hilley J.D."/>
            <person name="Dickens N.J."/>
            <person name="Wilkes J."/>
            <person name="Bates P.A."/>
            <person name="Depledge D.P."/>
            <person name="Harris D."/>
            <person name="Her Y."/>
            <person name="Herzyk P."/>
            <person name="Imamura H."/>
            <person name="Otto T.D."/>
            <person name="Sanders M."/>
            <person name="Seeger K."/>
            <person name="Dujardin J.C."/>
            <person name="Berriman M."/>
            <person name="Smith D.F."/>
            <person name="Hertz-Fowler C."/>
            <person name="Mottram J.C."/>
        </authorList>
    </citation>
    <scope>NUCLEOTIDE SEQUENCE [LARGE SCALE GENOMIC DNA]</scope>
    <source>
        <strain evidence="5">MHOM/IL/81/Friedlin</strain>
    </source>
</reference>
<keyword evidence="2" id="KW-0732">Signal</keyword>
<dbReference type="GO" id="GO:0051087">
    <property type="term" value="F:protein-folding chaperone binding"/>
    <property type="evidence" value="ECO:0007669"/>
    <property type="project" value="InterPro"/>
</dbReference>
<evidence type="ECO:0000313" key="4">
    <source>
        <dbReference type="EMBL" id="CAJ03827.1"/>
    </source>
</evidence>
<dbReference type="InterPro" id="IPR036533">
    <property type="entry name" value="BAG_dom_sf"/>
</dbReference>
<feature type="compositionally biased region" description="Polar residues" evidence="1">
    <location>
        <begin position="270"/>
        <end position="287"/>
    </location>
</feature>
<feature type="compositionally biased region" description="Low complexity" evidence="1">
    <location>
        <begin position="188"/>
        <end position="205"/>
    </location>
</feature>
<feature type="compositionally biased region" description="Low complexity" evidence="1">
    <location>
        <begin position="314"/>
        <end position="327"/>
    </location>
</feature>
<feature type="domain" description="BAG" evidence="3">
    <location>
        <begin position="495"/>
        <end position="544"/>
    </location>
</feature>
<feature type="compositionally biased region" description="Pro residues" evidence="1">
    <location>
        <begin position="303"/>
        <end position="313"/>
    </location>
</feature>